<evidence type="ECO:0000256" key="1">
    <source>
        <dbReference type="SAM" id="MobiDB-lite"/>
    </source>
</evidence>
<dbReference type="EMBL" id="AEDD01000013">
    <property type="protein sequence ID" value="EFM08960.1"/>
    <property type="molecule type" value="Genomic_DNA"/>
</dbReference>
<dbReference type="eggNOG" id="ENOG502ZM95">
    <property type="taxonomic scope" value="Bacteria"/>
</dbReference>
<feature type="region of interest" description="Disordered" evidence="1">
    <location>
        <begin position="68"/>
        <end position="99"/>
    </location>
</feature>
<dbReference type="STRING" id="717606.PaecuDRAFT_4425"/>
<dbReference type="AlphaFoldDB" id="E0IFI4"/>
<dbReference type="OrthoDB" id="2660806at2"/>
<sequence>MSRLQHKERAVKLELAASIARSQHALARILESIADVAERSDPLARTLKENVERLARMQQMLMESATGLRLGKPRLGRPAEPWLQRQAGIGSRSVKEDEE</sequence>
<evidence type="ECO:0000313" key="2">
    <source>
        <dbReference type="EMBL" id="EFM08960.1"/>
    </source>
</evidence>
<proteinExistence type="predicted"/>
<gene>
    <name evidence="2" type="ORF">PaecuDRAFT_4425</name>
</gene>
<evidence type="ECO:0000313" key="3">
    <source>
        <dbReference type="Proteomes" id="UP000005387"/>
    </source>
</evidence>
<dbReference type="RefSeq" id="WP_006040408.1">
    <property type="nucleotide sequence ID" value="NZ_AEDD01000013.1"/>
</dbReference>
<dbReference type="Proteomes" id="UP000005387">
    <property type="component" value="Unassembled WGS sequence"/>
</dbReference>
<keyword evidence="3" id="KW-1185">Reference proteome</keyword>
<reference evidence="2 3" key="1">
    <citation type="submission" date="2010-07" db="EMBL/GenBank/DDBJ databases">
        <title>The draft genome of Paenibacillus curdlanolyticus YK9.</title>
        <authorList>
            <consortium name="US DOE Joint Genome Institute (JGI-PGF)"/>
            <person name="Lucas S."/>
            <person name="Copeland A."/>
            <person name="Lapidus A."/>
            <person name="Cheng J.-F."/>
            <person name="Bruce D."/>
            <person name="Goodwin L."/>
            <person name="Pitluck S."/>
            <person name="Land M.L."/>
            <person name="Hauser L."/>
            <person name="Chang Y.-J."/>
            <person name="Jeffries C."/>
            <person name="Anderson I.J."/>
            <person name="Johnson E."/>
            <person name="Loganathan U."/>
            <person name="Mulhopadhyay B."/>
            <person name="Kyrpides N."/>
            <person name="Woyke T.J."/>
        </authorList>
    </citation>
    <scope>NUCLEOTIDE SEQUENCE [LARGE SCALE GENOMIC DNA]</scope>
    <source>
        <strain evidence="2 3">YK9</strain>
    </source>
</reference>
<organism evidence="2 3">
    <name type="scientific">Paenibacillus curdlanolyticus YK9</name>
    <dbReference type="NCBI Taxonomy" id="717606"/>
    <lineage>
        <taxon>Bacteria</taxon>
        <taxon>Bacillati</taxon>
        <taxon>Bacillota</taxon>
        <taxon>Bacilli</taxon>
        <taxon>Bacillales</taxon>
        <taxon>Paenibacillaceae</taxon>
        <taxon>Paenibacillus</taxon>
    </lineage>
</organism>
<accession>E0IFI4</accession>
<protein>
    <submittedName>
        <fullName evidence="2">Uncharacterized protein</fullName>
    </submittedName>
</protein>
<name>E0IFI4_9BACL</name>